<dbReference type="InterPro" id="IPR050194">
    <property type="entry name" value="Glycosyltransferase_grp1"/>
</dbReference>
<evidence type="ECO:0000313" key="6">
    <source>
        <dbReference type="Proteomes" id="UP001630303"/>
    </source>
</evidence>
<reference evidence="5 6" key="1">
    <citation type="submission" date="2023-03" db="EMBL/GenBank/DDBJ databases">
        <title>MT1 and MT2 Draft Genomes of Novel Species.</title>
        <authorList>
            <person name="Venkateswaran K."/>
        </authorList>
    </citation>
    <scope>NUCLEOTIDE SEQUENCE [LARGE SCALE GENOMIC DNA]</scope>
    <source>
        <strain evidence="5 6">IF8SW-P5</strain>
    </source>
</reference>
<protein>
    <recommendedName>
        <fullName evidence="1">D-inositol 3-phosphate glycosyltransferase</fullName>
    </recommendedName>
</protein>
<evidence type="ECO:0000256" key="2">
    <source>
        <dbReference type="ARBA" id="ARBA00022676"/>
    </source>
</evidence>
<keyword evidence="6" id="KW-1185">Reference proteome</keyword>
<dbReference type="SUPFAM" id="SSF53756">
    <property type="entry name" value="UDP-Glycosyltransferase/glycogen phosphorylase"/>
    <property type="match status" value="1"/>
</dbReference>
<organism evidence="5 6">
    <name type="scientific">Microbacterium mcarthurae</name>
    <dbReference type="NCBI Taxonomy" id="3035918"/>
    <lineage>
        <taxon>Bacteria</taxon>
        <taxon>Bacillati</taxon>
        <taxon>Actinomycetota</taxon>
        <taxon>Actinomycetes</taxon>
        <taxon>Micrococcales</taxon>
        <taxon>Microbacteriaceae</taxon>
        <taxon>Microbacterium</taxon>
    </lineage>
</organism>
<dbReference type="Gene3D" id="3.40.50.2000">
    <property type="entry name" value="Glycogen Phosphorylase B"/>
    <property type="match status" value="2"/>
</dbReference>
<accession>A0ABW9GHX6</accession>
<dbReference type="RefSeq" id="WP_408905600.1">
    <property type="nucleotide sequence ID" value="NZ_JAROCE010000002.1"/>
</dbReference>
<keyword evidence="2 5" id="KW-0328">Glycosyltransferase</keyword>
<keyword evidence="3 5" id="KW-0808">Transferase</keyword>
<name>A0ABW9GHX6_9MICO</name>
<feature type="domain" description="Glycosyltransferase subfamily 4-like N-terminal" evidence="4">
    <location>
        <begin position="14"/>
        <end position="202"/>
    </location>
</feature>
<dbReference type="PANTHER" id="PTHR45947:SF3">
    <property type="entry name" value="SULFOQUINOVOSYL TRANSFERASE SQD2"/>
    <property type="match status" value="1"/>
</dbReference>
<dbReference type="PANTHER" id="PTHR45947">
    <property type="entry name" value="SULFOQUINOVOSYL TRANSFERASE SQD2"/>
    <property type="match status" value="1"/>
</dbReference>
<dbReference type="GO" id="GO:0016757">
    <property type="term" value="F:glycosyltransferase activity"/>
    <property type="evidence" value="ECO:0007669"/>
    <property type="project" value="UniProtKB-KW"/>
</dbReference>
<comment type="caution">
    <text evidence="5">The sequence shown here is derived from an EMBL/GenBank/DDBJ whole genome shotgun (WGS) entry which is preliminary data.</text>
</comment>
<evidence type="ECO:0000256" key="1">
    <source>
        <dbReference type="ARBA" id="ARBA00021292"/>
    </source>
</evidence>
<evidence type="ECO:0000259" key="4">
    <source>
        <dbReference type="Pfam" id="PF13439"/>
    </source>
</evidence>
<gene>
    <name evidence="5" type="ORF">P5G46_09845</name>
</gene>
<evidence type="ECO:0000313" key="5">
    <source>
        <dbReference type="EMBL" id="MFM2720806.1"/>
    </source>
</evidence>
<dbReference type="EMBL" id="JAROCE010000002">
    <property type="protein sequence ID" value="MFM2720806.1"/>
    <property type="molecule type" value="Genomic_DNA"/>
</dbReference>
<dbReference type="Pfam" id="PF13692">
    <property type="entry name" value="Glyco_trans_1_4"/>
    <property type="match status" value="1"/>
</dbReference>
<sequence length="394" mass="42397">MRITHLHSTLLTPWGGAEAYLFALAAAQRARGHDVEIVTAIADDDSAARVSAAGISLSIRPTWRPYAPDRRGSSAFARMTFHTLDLVHSVLLPRAYRDVQRDRDVVHVHRFQGVGASVLRARDAPVVHTTHDYCLVDTSSTTQRAGGLPPRLGFAQRVRAWMVSLSARRSTVIVFPSERTRRRHETLGFRHGGAAVLVVPHGWPAPTVPAEAVEPPQRPRLVFLGKLQRAKGIELLLRAWRLAGLDADLVVAGDGPERAAVEAAASDGVHYVGWVDAEDKGALIRSATALVFPSLWPETFGLVVAESLLLGRPVVATPAAAGDLVVHGANGLVAADATPAAFAEALRRLVIDADLRRTVTSGAADSAAALGFDRHVERIDTVYREARDASLPHV</sequence>
<evidence type="ECO:0000256" key="3">
    <source>
        <dbReference type="ARBA" id="ARBA00022679"/>
    </source>
</evidence>
<dbReference type="InterPro" id="IPR028098">
    <property type="entry name" value="Glyco_trans_4-like_N"/>
</dbReference>
<dbReference type="Proteomes" id="UP001630303">
    <property type="component" value="Unassembled WGS sequence"/>
</dbReference>
<proteinExistence type="predicted"/>
<dbReference type="Pfam" id="PF13439">
    <property type="entry name" value="Glyco_transf_4"/>
    <property type="match status" value="1"/>
</dbReference>